<evidence type="ECO:0000256" key="9">
    <source>
        <dbReference type="ARBA" id="ARBA00023180"/>
    </source>
</evidence>
<gene>
    <name evidence="11" type="ORF">BaRGS_00024189</name>
</gene>
<feature type="transmembrane region" description="Helical" evidence="10">
    <location>
        <begin position="450"/>
        <end position="468"/>
    </location>
</feature>
<keyword evidence="5 10" id="KW-1133">Transmembrane helix</keyword>
<keyword evidence="7" id="KW-1015">Disulfide bond</keyword>
<evidence type="ECO:0000313" key="11">
    <source>
        <dbReference type="EMBL" id="KAK7484557.1"/>
    </source>
</evidence>
<dbReference type="PANTHER" id="PTHR11923">
    <property type="entry name" value="SCAVENGER RECEPTOR CLASS B TYPE-1 SR-B1"/>
    <property type="match status" value="1"/>
</dbReference>
<dbReference type="InterPro" id="IPR005428">
    <property type="entry name" value="CD36/SCARB1/SNMP1"/>
</dbReference>
<dbReference type="GO" id="GO:0005886">
    <property type="term" value="C:plasma membrane"/>
    <property type="evidence" value="ECO:0007669"/>
    <property type="project" value="UniProtKB-SubCell"/>
</dbReference>
<dbReference type="PRINTS" id="PR01609">
    <property type="entry name" value="CD36FAMILY"/>
</dbReference>
<name>A0ABD0KBX5_9CAEN</name>
<dbReference type="PROSITE" id="PS51257">
    <property type="entry name" value="PROKAR_LIPOPROTEIN"/>
    <property type="match status" value="1"/>
</dbReference>
<keyword evidence="4 10" id="KW-0812">Transmembrane</keyword>
<evidence type="ECO:0000256" key="5">
    <source>
        <dbReference type="ARBA" id="ARBA00022989"/>
    </source>
</evidence>
<evidence type="ECO:0000256" key="7">
    <source>
        <dbReference type="ARBA" id="ARBA00023157"/>
    </source>
</evidence>
<evidence type="ECO:0000256" key="8">
    <source>
        <dbReference type="ARBA" id="ARBA00023170"/>
    </source>
</evidence>
<keyword evidence="9" id="KW-0325">Glycoprotein</keyword>
<comment type="subcellular location">
    <subcellularLocation>
        <location evidence="1">Cell membrane</location>
        <topology evidence="1">Multi-pass membrane protein</topology>
    </subcellularLocation>
</comment>
<comment type="similarity">
    <text evidence="2">Belongs to the CD36 family.</text>
</comment>
<evidence type="ECO:0000256" key="3">
    <source>
        <dbReference type="ARBA" id="ARBA00022475"/>
    </source>
</evidence>
<dbReference type="InterPro" id="IPR002159">
    <property type="entry name" value="CD36_fam"/>
</dbReference>
<keyword evidence="8" id="KW-0675">Receptor</keyword>
<sequence>MRRKATVCRVLCGIFGLACLVTGCVLISVFDKLIHHEIDSNLPLKNGSDSYKNWLSPPAPIYFQIWVLDVVNHLEVVNQGAKPVLWQKGPYTYRETREKVNISYTENSTITYCENKWYEFDASRSKGTEADIFTTVNLPFITIVNMLRYEYWWLLDVADYLLRHANEDLFIKLTPGQLLWGYEDPLLKEAKDLLARFNISLPIDDKFGLFYKQNGTDDGVYEIYSGIDTTDHFAEIVTWNGNESLSYWTTAQANAINGSDGTLYPPFVDTSQSYYLFSSDLCRSLVIKYSDTYTLKGIDLARFKVPREAFVNVSYGQGFCTPNDNCLPSGLLNASVCRQNAPIVFSLPHFLDGDPDIRNRVIGMNPNRAEHQSVIDIEPITGVVMNAAKRLQINAFITNISHIQDTRNFHQYVVLPILWLDESATIDDKSAHDFKSEVLTGIKITEAVEYGLIGLGAFILLIVIVLFVKDVTCKPGARELVPVTETTPIGAT</sequence>
<evidence type="ECO:0000256" key="4">
    <source>
        <dbReference type="ARBA" id="ARBA00022692"/>
    </source>
</evidence>
<evidence type="ECO:0000256" key="10">
    <source>
        <dbReference type="SAM" id="Phobius"/>
    </source>
</evidence>
<comment type="caution">
    <text evidence="11">The sequence shown here is derived from an EMBL/GenBank/DDBJ whole genome shotgun (WGS) entry which is preliminary data.</text>
</comment>
<evidence type="ECO:0000256" key="1">
    <source>
        <dbReference type="ARBA" id="ARBA00004651"/>
    </source>
</evidence>
<dbReference type="Proteomes" id="UP001519460">
    <property type="component" value="Unassembled WGS sequence"/>
</dbReference>
<keyword evidence="6 10" id="KW-0472">Membrane</keyword>
<accession>A0ABD0KBX5</accession>
<keyword evidence="12" id="KW-1185">Reference proteome</keyword>
<dbReference type="PRINTS" id="PR01610">
    <property type="entry name" value="CD36ANTIGEN"/>
</dbReference>
<evidence type="ECO:0000313" key="12">
    <source>
        <dbReference type="Proteomes" id="UP001519460"/>
    </source>
</evidence>
<dbReference type="EMBL" id="JACVVK020000208">
    <property type="protein sequence ID" value="KAK7484557.1"/>
    <property type="molecule type" value="Genomic_DNA"/>
</dbReference>
<dbReference type="AlphaFoldDB" id="A0ABD0KBX5"/>
<protein>
    <submittedName>
        <fullName evidence="11">Uncharacterized protein</fullName>
    </submittedName>
</protein>
<dbReference type="Pfam" id="PF01130">
    <property type="entry name" value="CD36"/>
    <property type="match status" value="1"/>
</dbReference>
<evidence type="ECO:0000256" key="6">
    <source>
        <dbReference type="ARBA" id="ARBA00023136"/>
    </source>
</evidence>
<organism evidence="11 12">
    <name type="scientific">Batillaria attramentaria</name>
    <dbReference type="NCBI Taxonomy" id="370345"/>
    <lineage>
        <taxon>Eukaryota</taxon>
        <taxon>Metazoa</taxon>
        <taxon>Spiralia</taxon>
        <taxon>Lophotrochozoa</taxon>
        <taxon>Mollusca</taxon>
        <taxon>Gastropoda</taxon>
        <taxon>Caenogastropoda</taxon>
        <taxon>Sorbeoconcha</taxon>
        <taxon>Cerithioidea</taxon>
        <taxon>Batillariidae</taxon>
        <taxon>Batillaria</taxon>
    </lineage>
</organism>
<proteinExistence type="inferred from homology"/>
<evidence type="ECO:0000256" key="2">
    <source>
        <dbReference type="ARBA" id="ARBA00010532"/>
    </source>
</evidence>
<reference evidence="11 12" key="1">
    <citation type="journal article" date="2023" name="Sci. Data">
        <title>Genome assembly of the Korean intertidal mud-creeper Batillaria attramentaria.</title>
        <authorList>
            <person name="Patra A.K."/>
            <person name="Ho P.T."/>
            <person name="Jun S."/>
            <person name="Lee S.J."/>
            <person name="Kim Y."/>
            <person name="Won Y.J."/>
        </authorList>
    </citation>
    <scope>NUCLEOTIDE SEQUENCE [LARGE SCALE GENOMIC DNA]</scope>
    <source>
        <strain evidence="11">Wonlab-2016</strain>
    </source>
</reference>
<keyword evidence="3" id="KW-1003">Cell membrane</keyword>
<dbReference type="PANTHER" id="PTHR11923:SF51">
    <property type="entry name" value="LYSOSOME MEMBRANE PROTEIN 2"/>
    <property type="match status" value="1"/>
</dbReference>